<dbReference type="PANTHER" id="PTHR23519">
    <property type="entry name" value="AUTOPHAGY-RELATED PROTEIN 22"/>
    <property type="match status" value="1"/>
</dbReference>
<evidence type="ECO:0000256" key="4">
    <source>
        <dbReference type="ARBA" id="ARBA00022989"/>
    </source>
</evidence>
<dbReference type="PROSITE" id="PS50850">
    <property type="entry name" value="MFS"/>
    <property type="match status" value="1"/>
</dbReference>
<feature type="region of interest" description="Disordered" evidence="6">
    <location>
        <begin position="1"/>
        <end position="20"/>
    </location>
</feature>
<feature type="transmembrane region" description="Helical" evidence="7">
    <location>
        <begin position="212"/>
        <end position="230"/>
    </location>
</feature>
<dbReference type="PANTHER" id="PTHR23519:SF1">
    <property type="entry name" value="AUTOPHAGY-RELATED PROTEIN 22"/>
    <property type="match status" value="1"/>
</dbReference>
<feature type="transmembrane region" description="Helical" evidence="7">
    <location>
        <begin position="173"/>
        <end position="192"/>
    </location>
</feature>
<evidence type="ECO:0000256" key="1">
    <source>
        <dbReference type="ARBA" id="ARBA00004127"/>
    </source>
</evidence>
<dbReference type="Gene3D" id="1.20.1250.20">
    <property type="entry name" value="MFS general substrate transporter like domains"/>
    <property type="match status" value="1"/>
</dbReference>
<sequence>MSRSSGSKITVDSRSTSTDCSPSLLFRLGLHRPALRAWALYDWANSAIVTTIIAAVFPIYFYQVVASELPPGVATRRFALANAAAMLALAIAAPLLGAIADLLPVKKRLLGFFVAVGSVAAAAMFGIHAGDWRAALVLFGIVTFSVSATFIFYDAILPYLANKTEIDRVSTTGYAFGYLGGGVLLACNLAWIKQPDWFGFPTTRDATLPTRFALLSAAIWWVIFSVPLLLRVPEPPLPAVERTKLRTLVVGQLRSFASALKEHPTATRMLLAFLIYNEGIGTIIRLAAIYGAELGISASAMIGSILVVQFTGIPCTIAFGAMAAKIGAKNSIYVGLAAYVVITGLAYYMTSSTHFLVLALLVGLVQGGTQALSRSLFASLMPPERSAEYFSIFAMGEKVAGIAGPALFVAVSSATGSSRHGIASVLCLFVIGWWLLRSVRPASQGDRAVENGAR</sequence>
<dbReference type="GO" id="GO:0022857">
    <property type="term" value="F:transmembrane transporter activity"/>
    <property type="evidence" value="ECO:0007669"/>
    <property type="project" value="InterPro"/>
</dbReference>
<dbReference type="GO" id="GO:0012505">
    <property type="term" value="C:endomembrane system"/>
    <property type="evidence" value="ECO:0007669"/>
    <property type="project" value="UniProtKB-SubCell"/>
</dbReference>
<dbReference type="InterPro" id="IPR024671">
    <property type="entry name" value="Atg22-like"/>
</dbReference>
<evidence type="ECO:0000256" key="6">
    <source>
        <dbReference type="SAM" id="MobiDB-lite"/>
    </source>
</evidence>
<evidence type="ECO:0000256" key="5">
    <source>
        <dbReference type="ARBA" id="ARBA00023136"/>
    </source>
</evidence>
<organism evidence="9 10">
    <name type="scientific">Lacipirellula limnantheis</name>
    <dbReference type="NCBI Taxonomy" id="2528024"/>
    <lineage>
        <taxon>Bacteria</taxon>
        <taxon>Pseudomonadati</taxon>
        <taxon>Planctomycetota</taxon>
        <taxon>Planctomycetia</taxon>
        <taxon>Pirellulales</taxon>
        <taxon>Lacipirellulaceae</taxon>
        <taxon>Lacipirellula</taxon>
    </lineage>
</organism>
<feature type="transmembrane region" description="Helical" evidence="7">
    <location>
        <begin position="81"/>
        <end position="103"/>
    </location>
</feature>
<dbReference type="SUPFAM" id="SSF103473">
    <property type="entry name" value="MFS general substrate transporter"/>
    <property type="match status" value="1"/>
</dbReference>
<name>A0A517TYT2_9BACT</name>
<keyword evidence="4 7" id="KW-1133">Transmembrane helix</keyword>
<keyword evidence="2" id="KW-0813">Transport</keyword>
<feature type="transmembrane region" description="Helical" evidence="7">
    <location>
        <begin position="417"/>
        <end position="436"/>
    </location>
</feature>
<dbReference type="InterPro" id="IPR020846">
    <property type="entry name" value="MFS_dom"/>
</dbReference>
<evidence type="ECO:0000259" key="8">
    <source>
        <dbReference type="PROSITE" id="PS50850"/>
    </source>
</evidence>
<evidence type="ECO:0000256" key="7">
    <source>
        <dbReference type="SAM" id="Phobius"/>
    </source>
</evidence>
<comment type="subcellular location">
    <subcellularLocation>
        <location evidence="1">Endomembrane system</location>
        <topology evidence="1">Multi-pass membrane protein</topology>
    </subcellularLocation>
</comment>
<evidence type="ECO:0000256" key="2">
    <source>
        <dbReference type="ARBA" id="ARBA00022448"/>
    </source>
</evidence>
<evidence type="ECO:0000256" key="3">
    <source>
        <dbReference type="ARBA" id="ARBA00022692"/>
    </source>
</evidence>
<dbReference type="KEGG" id="llh:I41_27230"/>
<keyword evidence="10" id="KW-1185">Reference proteome</keyword>
<dbReference type="InterPro" id="IPR050495">
    <property type="entry name" value="ATG22/LtaA_families"/>
</dbReference>
<proteinExistence type="predicted"/>
<dbReference type="Proteomes" id="UP000317909">
    <property type="component" value="Chromosome"/>
</dbReference>
<accession>A0A517TYT2</accession>
<keyword evidence="5 7" id="KW-0472">Membrane</keyword>
<evidence type="ECO:0000313" key="10">
    <source>
        <dbReference type="Proteomes" id="UP000317909"/>
    </source>
</evidence>
<protein>
    <submittedName>
        <fullName evidence="9">Vacuole effluxer Atg22 like protein</fullName>
    </submittedName>
</protein>
<keyword evidence="3 7" id="KW-0812">Transmembrane</keyword>
<feature type="transmembrane region" description="Helical" evidence="7">
    <location>
        <begin position="331"/>
        <end position="349"/>
    </location>
</feature>
<dbReference type="OrthoDB" id="9768783at2"/>
<feature type="transmembrane region" description="Helical" evidence="7">
    <location>
        <begin position="355"/>
        <end position="377"/>
    </location>
</feature>
<dbReference type="InterPro" id="IPR036259">
    <property type="entry name" value="MFS_trans_sf"/>
</dbReference>
<feature type="transmembrane region" description="Helical" evidence="7">
    <location>
        <begin position="296"/>
        <end position="319"/>
    </location>
</feature>
<feature type="transmembrane region" description="Helical" evidence="7">
    <location>
        <begin position="40"/>
        <end position="61"/>
    </location>
</feature>
<dbReference type="EMBL" id="CP036339">
    <property type="protein sequence ID" value="QDT73534.1"/>
    <property type="molecule type" value="Genomic_DNA"/>
</dbReference>
<feature type="domain" description="Major facilitator superfamily (MFS) profile" evidence="8">
    <location>
        <begin position="265"/>
        <end position="454"/>
    </location>
</feature>
<reference evidence="9 10" key="1">
    <citation type="submission" date="2019-02" db="EMBL/GenBank/DDBJ databases">
        <title>Deep-cultivation of Planctomycetes and their phenomic and genomic characterization uncovers novel biology.</title>
        <authorList>
            <person name="Wiegand S."/>
            <person name="Jogler M."/>
            <person name="Boedeker C."/>
            <person name="Pinto D."/>
            <person name="Vollmers J."/>
            <person name="Rivas-Marin E."/>
            <person name="Kohn T."/>
            <person name="Peeters S.H."/>
            <person name="Heuer A."/>
            <person name="Rast P."/>
            <person name="Oberbeckmann S."/>
            <person name="Bunk B."/>
            <person name="Jeske O."/>
            <person name="Meyerdierks A."/>
            <person name="Storesund J.E."/>
            <person name="Kallscheuer N."/>
            <person name="Luecker S."/>
            <person name="Lage O.M."/>
            <person name="Pohl T."/>
            <person name="Merkel B.J."/>
            <person name="Hornburger P."/>
            <person name="Mueller R.-W."/>
            <person name="Bruemmer F."/>
            <person name="Labrenz M."/>
            <person name="Spormann A.M."/>
            <person name="Op den Camp H."/>
            <person name="Overmann J."/>
            <person name="Amann R."/>
            <person name="Jetten M.S.M."/>
            <person name="Mascher T."/>
            <person name="Medema M.H."/>
            <person name="Devos D.P."/>
            <person name="Kaster A.-K."/>
            <person name="Ovreas L."/>
            <person name="Rohde M."/>
            <person name="Galperin M.Y."/>
            <person name="Jogler C."/>
        </authorList>
    </citation>
    <scope>NUCLEOTIDE SEQUENCE [LARGE SCALE GENOMIC DNA]</scope>
    <source>
        <strain evidence="9 10">I41</strain>
    </source>
</reference>
<feature type="transmembrane region" description="Helical" evidence="7">
    <location>
        <begin position="270"/>
        <end position="290"/>
    </location>
</feature>
<dbReference type="Pfam" id="PF11700">
    <property type="entry name" value="ATG22"/>
    <property type="match status" value="1"/>
</dbReference>
<evidence type="ECO:0000313" key="9">
    <source>
        <dbReference type="EMBL" id="QDT73534.1"/>
    </source>
</evidence>
<feature type="transmembrane region" description="Helical" evidence="7">
    <location>
        <begin position="110"/>
        <end position="129"/>
    </location>
</feature>
<gene>
    <name evidence="9" type="ORF">I41_27230</name>
</gene>
<feature type="transmembrane region" description="Helical" evidence="7">
    <location>
        <begin position="135"/>
        <end position="161"/>
    </location>
</feature>
<dbReference type="AlphaFoldDB" id="A0A517TYT2"/>
<feature type="transmembrane region" description="Helical" evidence="7">
    <location>
        <begin position="389"/>
        <end position="411"/>
    </location>
</feature>